<evidence type="ECO:0000256" key="3">
    <source>
        <dbReference type="ARBA" id="ARBA00023315"/>
    </source>
</evidence>
<dbReference type="InterPro" id="IPR023213">
    <property type="entry name" value="CAT-like_dom_sf"/>
</dbReference>
<dbReference type="GO" id="GO:0010087">
    <property type="term" value="P:phloem or xylem histogenesis"/>
    <property type="evidence" value="ECO:0007669"/>
    <property type="project" value="EnsemblPlants"/>
</dbReference>
<dbReference type="Pfam" id="PF02458">
    <property type="entry name" value="Transferase"/>
    <property type="match status" value="1"/>
</dbReference>
<keyword evidence="4" id="KW-1185">Reference proteome</keyword>
<dbReference type="OrthoDB" id="671439at2759"/>
<dbReference type="GO" id="GO:0005634">
    <property type="term" value="C:nucleus"/>
    <property type="evidence" value="ECO:0007669"/>
    <property type="project" value="EnsemblPlants"/>
</dbReference>
<dbReference type="PANTHER" id="PTHR31642:SF145">
    <property type="entry name" value="BRASSINOSTEROID-RELATED ACYLTRANSFERASE 1"/>
    <property type="match status" value="1"/>
</dbReference>
<dbReference type="GO" id="GO:0005783">
    <property type="term" value="C:endoplasmic reticulum"/>
    <property type="evidence" value="ECO:0007669"/>
    <property type="project" value="EnsemblPlants"/>
</dbReference>
<dbReference type="GeneID" id="109706904"/>
<proteinExistence type="inferred from homology"/>
<reference evidence="5" key="2">
    <citation type="submission" date="2025-08" db="UniProtKB">
        <authorList>
            <consortium name="RefSeq"/>
        </authorList>
    </citation>
    <scope>IDENTIFICATION</scope>
    <source>
        <tissue evidence="5">Leaf</tissue>
    </source>
</reference>
<gene>
    <name evidence="5" type="primary">LOC109706904</name>
</gene>
<dbReference type="GO" id="GO:0009733">
    <property type="term" value="P:response to auxin"/>
    <property type="evidence" value="ECO:0007669"/>
    <property type="project" value="EnsemblPlants"/>
</dbReference>
<dbReference type="InterPro" id="IPR050317">
    <property type="entry name" value="Plant_Fungal_Acyltransferase"/>
</dbReference>
<evidence type="ECO:0000313" key="5">
    <source>
        <dbReference type="RefSeq" id="XP_020083514.1"/>
    </source>
</evidence>
<evidence type="ECO:0000256" key="2">
    <source>
        <dbReference type="ARBA" id="ARBA00022679"/>
    </source>
</evidence>
<dbReference type="RefSeq" id="XP_020083514.1">
    <property type="nucleotide sequence ID" value="XM_020227925.1"/>
</dbReference>
<evidence type="ECO:0000313" key="4">
    <source>
        <dbReference type="Proteomes" id="UP000515123"/>
    </source>
</evidence>
<keyword evidence="2" id="KW-0808">Transferase</keyword>
<dbReference type="GO" id="GO:0016132">
    <property type="term" value="P:brassinosteroid biosynthetic process"/>
    <property type="evidence" value="ECO:0007669"/>
    <property type="project" value="EnsemblPlants"/>
</dbReference>
<dbReference type="Gramene" id="Aco016909.1.mrna1">
    <property type="protein sequence ID" value="Aco016909.1.mrna1"/>
    <property type="gene ID" value="Aco016909.1.path1"/>
</dbReference>
<name>A0A6P5EJE6_ANACO</name>
<dbReference type="GO" id="GO:0016747">
    <property type="term" value="F:acyltransferase activity, transferring groups other than amino-acyl groups"/>
    <property type="evidence" value="ECO:0007669"/>
    <property type="project" value="EnsemblPlants"/>
</dbReference>
<organism evidence="4 5">
    <name type="scientific">Ananas comosus</name>
    <name type="common">Pineapple</name>
    <name type="synonym">Ananas ananas</name>
    <dbReference type="NCBI Taxonomy" id="4615"/>
    <lineage>
        <taxon>Eukaryota</taxon>
        <taxon>Viridiplantae</taxon>
        <taxon>Streptophyta</taxon>
        <taxon>Embryophyta</taxon>
        <taxon>Tracheophyta</taxon>
        <taxon>Spermatophyta</taxon>
        <taxon>Magnoliopsida</taxon>
        <taxon>Liliopsida</taxon>
        <taxon>Poales</taxon>
        <taxon>Bromeliaceae</taxon>
        <taxon>Bromelioideae</taxon>
        <taxon>Ananas</taxon>
    </lineage>
</organism>
<accession>A0A6P5EJE6</accession>
<dbReference type="Proteomes" id="UP000515123">
    <property type="component" value="Linkage group 2"/>
</dbReference>
<dbReference type="GO" id="GO:0004467">
    <property type="term" value="F:long-chain fatty acid-CoA ligase activity"/>
    <property type="evidence" value="ECO:0007669"/>
    <property type="project" value="EnsemblPlants"/>
</dbReference>
<dbReference type="GO" id="GO:0001558">
    <property type="term" value="P:regulation of cell growth"/>
    <property type="evidence" value="ECO:0007669"/>
    <property type="project" value="EnsemblPlants"/>
</dbReference>
<keyword evidence="3 5" id="KW-0012">Acyltransferase</keyword>
<dbReference type="GO" id="GO:0009737">
    <property type="term" value="P:response to abscisic acid"/>
    <property type="evidence" value="ECO:0007669"/>
    <property type="project" value="EnsemblPlants"/>
</dbReference>
<dbReference type="PANTHER" id="PTHR31642">
    <property type="entry name" value="TRICHOTHECENE 3-O-ACETYLTRANSFERASE"/>
    <property type="match status" value="1"/>
</dbReference>
<protein>
    <submittedName>
        <fullName evidence="5">Brassinosteroid-related acyltransferase 1</fullName>
    </submittedName>
</protein>
<sequence length="480" mass="52731">MATQIREGYSYHKVFITKTTTIQPRNHPPLPHEGKIIQLSNLDRKCPVLMYLVFFYRSPPPPHQSLSPPSSSPLFPSLKRGLEEALCAWYPASGRLLLNPATGKLDLSCTNSGALLAEAVTQVKISELGDLSQYNDFYEKLVYKPPSSSNFFDIPLVVAQVTKMGCGGYAVGVGTNHSLFDGLANYEFLSAWASKVVGKMELTEPVHERGRLLLSHSKITTQQRGSKMSTRISAFDHLHQLIKQAAASVDSIDVVGKAEVECKFAEMGSSSGQKHFFLKTFSLSSGMVELLKCKARAGLGATSCSSFEVVAAHLWKARTRALGIAKNRIVCLQFTVDTRSRMDPPLPRGFTGNAFVLSSISCTAEELEHQTLSAIVEKIKEAKRSVNDDYIRTYLEALDAPQSSLPGLPELTMVSDWSRTPYHKVDFGLGEAIYASPLVPPFQQVAYFMQSPVQAGGVDVRIGLHQKHVAAFSHYFLAAL</sequence>
<dbReference type="AlphaFoldDB" id="A0A6P5EJE6"/>
<dbReference type="Gene3D" id="3.30.559.10">
    <property type="entry name" value="Chloramphenicol acetyltransferase-like domain"/>
    <property type="match status" value="2"/>
</dbReference>
<evidence type="ECO:0000256" key="1">
    <source>
        <dbReference type="ARBA" id="ARBA00009861"/>
    </source>
</evidence>
<dbReference type="GO" id="GO:0009741">
    <property type="term" value="P:response to brassinosteroid"/>
    <property type="evidence" value="ECO:0007669"/>
    <property type="project" value="EnsemblPlants"/>
</dbReference>
<comment type="similarity">
    <text evidence="1">Belongs to the plant acyltransferase family.</text>
</comment>
<reference evidence="4" key="1">
    <citation type="journal article" date="2015" name="Nat. Genet.">
        <title>The pineapple genome and the evolution of CAM photosynthesis.</title>
        <authorList>
            <person name="Ming R."/>
            <person name="VanBuren R."/>
            <person name="Wai C.M."/>
            <person name="Tang H."/>
            <person name="Schatz M.C."/>
            <person name="Bowers J.E."/>
            <person name="Lyons E."/>
            <person name="Wang M.L."/>
            <person name="Chen J."/>
            <person name="Biggers E."/>
            <person name="Zhang J."/>
            <person name="Huang L."/>
            <person name="Zhang L."/>
            <person name="Miao W."/>
            <person name="Zhang J."/>
            <person name="Ye Z."/>
            <person name="Miao C."/>
            <person name="Lin Z."/>
            <person name="Wang H."/>
            <person name="Zhou H."/>
            <person name="Yim W.C."/>
            <person name="Priest H.D."/>
            <person name="Zheng C."/>
            <person name="Woodhouse M."/>
            <person name="Edger P.P."/>
            <person name="Guyot R."/>
            <person name="Guo H.B."/>
            <person name="Guo H."/>
            <person name="Zheng G."/>
            <person name="Singh R."/>
            <person name="Sharma A."/>
            <person name="Min X."/>
            <person name="Zheng Y."/>
            <person name="Lee H."/>
            <person name="Gurtowski J."/>
            <person name="Sedlazeck F.J."/>
            <person name="Harkess A."/>
            <person name="McKain M.R."/>
            <person name="Liao Z."/>
            <person name="Fang J."/>
            <person name="Liu J."/>
            <person name="Zhang X."/>
            <person name="Zhang Q."/>
            <person name="Hu W."/>
            <person name="Qin Y."/>
            <person name="Wang K."/>
            <person name="Chen L.Y."/>
            <person name="Shirley N."/>
            <person name="Lin Y.R."/>
            <person name="Liu L.Y."/>
            <person name="Hernandez A.G."/>
            <person name="Wright C.L."/>
            <person name="Bulone V."/>
            <person name="Tuskan G.A."/>
            <person name="Heath K."/>
            <person name="Zee F."/>
            <person name="Moore P.H."/>
            <person name="Sunkar R."/>
            <person name="Leebens-Mack J.H."/>
            <person name="Mockler T."/>
            <person name="Bennetzen J.L."/>
            <person name="Freeling M."/>
            <person name="Sankoff D."/>
            <person name="Paterson A.H."/>
            <person name="Zhu X."/>
            <person name="Yang X."/>
            <person name="Smith J.A."/>
            <person name="Cushman J.C."/>
            <person name="Paull R.E."/>
            <person name="Yu Q."/>
        </authorList>
    </citation>
    <scope>NUCLEOTIDE SEQUENCE [LARGE SCALE GENOMIC DNA]</scope>
    <source>
        <strain evidence="4">cv. F153</strain>
    </source>
</reference>